<feature type="domain" description="Ig-like" evidence="3">
    <location>
        <begin position="127"/>
        <end position="213"/>
    </location>
</feature>
<gene>
    <name evidence="4" type="ORF">PFLUV_G00254340</name>
</gene>
<dbReference type="InterPro" id="IPR007110">
    <property type="entry name" value="Ig-like_dom"/>
</dbReference>
<keyword evidence="2" id="KW-0812">Transmembrane</keyword>
<accession>A0A6A5DV95</accession>
<feature type="compositionally biased region" description="Basic and acidic residues" evidence="1">
    <location>
        <begin position="269"/>
        <end position="279"/>
    </location>
</feature>
<evidence type="ECO:0000313" key="5">
    <source>
        <dbReference type="Proteomes" id="UP000465112"/>
    </source>
</evidence>
<dbReference type="SUPFAM" id="SSF48726">
    <property type="entry name" value="Immunoglobulin"/>
    <property type="match status" value="2"/>
</dbReference>
<dbReference type="InterPro" id="IPR013783">
    <property type="entry name" value="Ig-like_fold"/>
</dbReference>
<feature type="compositionally biased region" description="Polar residues" evidence="1">
    <location>
        <begin position="258"/>
        <end position="267"/>
    </location>
</feature>
<feature type="compositionally biased region" description="Basic and acidic residues" evidence="1">
    <location>
        <begin position="286"/>
        <end position="310"/>
    </location>
</feature>
<dbReference type="Pfam" id="PF13895">
    <property type="entry name" value="Ig_2"/>
    <property type="match status" value="1"/>
</dbReference>
<evidence type="ECO:0000256" key="1">
    <source>
        <dbReference type="SAM" id="MobiDB-lite"/>
    </source>
</evidence>
<feature type="transmembrane region" description="Helical" evidence="2">
    <location>
        <begin position="226"/>
        <end position="247"/>
    </location>
</feature>
<sequence>MAALSVNIATDNMLLHILFLSDSPPSPRIEISGDLKEKESVTISCSASTPCPHSLPNHRTWNLQQDPPNNIEENTNRTLTTKIQKTITLSDTHDGFTINCSATYPVNEGREVKTAEERKTLNVSYAPKNTSVSISPSGLVSAGSWVNLTCSSRAKPPASFSWFKNSKDGAISVAEGVFYSVKVTSVTDIEDYYCMATNKLGNETSSTIHLNVKAESPDPSLPLGPVIGGIIGIIVLISLVVCVCILCRRPIKLTHSTQRLNQSQTGEELTVKEPARRTEQEEEKEEDIHYGEIDFSKLRPELSSEQDRGQQQDTLYAQVKVSQTANSRTQTADGPEDLYAQVKTK</sequence>
<dbReference type="Proteomes" id="UP000465112">
    <property type="component" value="Chromosome 22"/>
</dbReference>
<keyword evidence="2" id="KW-1133">Transmembrane helix</keyword>
<keyword evidence="2" id="KW-0472">Membrane</keyword>
<proteinExistence type="predicted"/>
<dbReference type="PROSITE" id="PS50835">
    <property type="entry name" value="IG_LIKE"/>
    <property type="match status" value="2"/>
</dbReference>
<name>A0A6A5DV95_PERFL</name>
<reference evidence="4 5" key="1">
    <citation type="submission" date="2019-06" db="EMBL/GenBank/DDBJ databases">
        <title>A chromosome-scale genome assembly of the European perch, Perca fluviatilis.</title>
        <authorList>
            <person name="Roques C."/>
            <person name="Zahm M."/>
            <person name="Cabau C."/>
            <person name="Klopp C."/>
            <person name="Bouchez O."/>
            <person name="Donnadieu C."/>
            <person name="Kuhl H."/>
            <person name="Gislard M."/>
            <person name="Guendouz S."/>
            <person name="Journot L."/>
            <person name="Haffray P."/>
            <person name="Bestin A."/>
            <person name="Morvezen R."/>
            <person name="Feron R."/>
            <person name="Wen M."/>
            <person name="Jouanno E."/>
            <person name="Herpin A."/>
            <person name="Schartl M."/>
            <person name="Postlethwait J."/>
            <person name="Schaerlinger B."/>
            <person name="Chardard D."/>
            <person name="Lecocq T."/>
            <person name="Poncet C."/>
            <person name="Jaffrelo L."/>
            <person name="Lampietro C."/>
            <person name="Guiguen Y."/>
        </authorList>
    </citation>
    <scope>NUCLEOTIDE SEQUENCE [LARGE SCALE GENOMIC DNA]</scope>
    <source>
        <tissue evidence="4">Blood</tissue>
    </source>
</reference>
<dbReference type="Gene3D" id="2.60.40.10">
    <property type="entry name" value="Immunoglobulins"/>
    <property type="match status" value="2"/>
</dbReference>
<dbReference type="SMART" id="SM00409">
    <property type="entry name" value="IG"/>
    <property type="match status" value="2"/>
</dbReference>
<organism evidence="4 5">
    <name type="scientific">Perca fluviatilis</name>
    <name type="common">European perch</name>
    <dbReference type="NCBI Taxonomy" id="8168"/>
    <lineage>
        <taxon>Eukaryota</taxon>
        <taxon>Metazoa</taxon>
        <taxon>Chordata</taxon>
        <taxon>Craniata</taxon>
        <taxon>Vertebrata</taxon>
        <taxon>Euteleostomi</taxon>
        <taxon>Actinopterygii</taxon>
        <taxon>Neopterygii</taxon>
        <taxon>Teleostei</taxon>
        <taxon>Neoteleostei</taxon>
        <taxon>Acanthomorphata</taxon>
        <taxon>Eupercaria</taxon>
        <taxon>Perciformes</taxon>
        <taxon>Percoidei</taxon>
        <taxon>Percidae</taxon>
        <taxon>Percinae</taxon>
        <taxon>Perca</taxon>
    </lineage>
</organism>
<dbReference type="PANTHER" id="PTHR46484:SF8">
    <property type="entry name" value="B-CELL RECEPTOR CD22-LIKE-RELATED"/>
    <property type="match status" value="1"/>
</dbReference>
<evidence type="ECO:0000256" key="2">
    <source>
        <dbReference type="SAM" id="Phobius"/>
    </source>
</evidence>
<evidence type="ECO:0000313" key="4">
    <source>
        <dbReference type="EMBL" id="KAF1372866.1"/>
    </source>
</evidence>
<comment type="caution">
    <text evidence="4">The sequence shown here is derived from an EMBL/GenBank/DDBJ whole genome shotgun (WGS) entry which is preliminary data.</text>
</comment>
<feature type="domain" description="Ig-like" evidence="3">
    <location>
        <begin position="27"/>
        <end position="122"/>
    </location>
</feature>
<feature type="region of interest" description="Disordered" evidence="1">
    <location>
        <begin position="258"/>
        <end position="345"/>
    </location>
</feature>
<dbReference type="EMBL" id="VHII01000022">
    <property type="protein sequence ID" value="KAF1372866.1"/>
    <property type="molecule type" value="Genomic_DNA"/>
</dbReference>
<keyword evidence="5" id="KW-1185">Reference proteome</keyword>
<dbReference type="AlphaFoldDB" id="A0A6A5DV95"/>
<dbReference type="InterPro" id="IPR036179">
    <property type="entry name" value="Ig-like_dom_sf"/>
</dbReference>
<dbReference type="InterPro" id="IPR003599">
    <property type="entry name" value="Ig_sub"/>
</dbReference>
<feature type="compositionally biased region" description="Polar residues" evidence="1">
    <location>
        <begin position="311"/>
        <end position="332"/>
    </location>
</feature>
<protein>
    <recommendedName>
        <fullName evidence="3">Ig-like domain-containing protein</fullName>
    </recommendedName>
</protein>
<evidence type="ECO:0000259" key="3">
    <source>
        <dbReference type="PROSITE" id="PS50835"/>
    </source>
</evidence>
<dbReference type="PANTHER" id="PTHR46484">
    <property type="entry name" value="SI:CH211-171H4.5-RELATED"/>
    <property type="match status" value="1"/>
</dbReference>